<dbReference type="InterPro" id="IPR036291">
    <property type="entry name" value="NAD(P)-bd_dom_sf"/>
</dbReference>
<dbReference type="PROSITE" id="PS00059">
    <property type="entry name" value="ADH_ZINC"/>
    <property type="match status" value="1"/>
</dbReference>
<comment type="similarity">
    <text evidence="5">Belongs to the zinc-containing alcohol dehydrogenase family.</text>
</comment>
<feature type="domain" description="Enoyl reductase (ER)" evidence="6">
    <location>
        <begin position="4"/>
        <end position="324"/>
    </location>
</feature>
<dbReference type="SUPFAM" id="SSF51735">
    <property type="entry name" value="NAD(P)-binding Rossmann-fold domains"/>
    <property type="match status" value="1"/>
</dbReference>
<dbReference type="InterPro" id="IPR013154">
    <property type="entry name" value="ADH-like_N"/>
</dbReference>
<evidence type="ECO:0000256" key="3">
    <source>
        <dbReference type="ARBA" id="ARBA00022833"/>
    </source>
</evidence>
<dbReference type="InterPro" id="IPR013149">
    <property type="entry name" value="ADH-like_C"/>
</dbReference>
<protein>
    <submittedName>
        <fullName evidence="7">NAD(P)-dependent alcohol dehydrogenase</fullName>
    </submittedName>
</protein>
<organism evidence="7 8">
    <name type="scientific">Pseudomonas fungipugnans</name>
    <dbReference type="NCBI Taxonomy" id="3024217"/>
    <lineage>
        <taxon>Bacteria</taxon>
        <taxon>Pseudomonadati</taxon>
        <taxon>Pseudomonadota</taxon>
        <taxon>Gammaproteobacteria</taxon>
        <taxon>Pseudomonadales</taxon>
        <taxon>Pseudomonadaceae</taxon>
        <taxon>Pseudomonas</taxon>
    </lineage>
</organism>
<dbReference type="InterPro" id="IPR020843">
    <property type="entry name" value="ER"/>
</dbReference>
<keyword evidence="3 5" id="KW-0862">Zinc</keyword>
<dbReference type="SMART" id="SM00829">
    <property type="entry name" value="PKS_ER"/>
    <property type="match status" value="1"/>
</dbReference>
<dbReference type="Proteomes" id="UP001159100">
    <property type="component" value="Unassembled WGS sequence"/>
</dbReference>
<dbReference type="Pfam" id="PF08240">
    <property type="entry name" value="ADH_N"/>
    <property type="match status" value="1"/>
</dbReference>
<dbReference type="Pfam" id="PF00107">
    <property type="entry name" value="ADH_zinc_N"/>
    <property type="match status" value="1"/>
</dbReference>
<reference evidence="7 8" key="1">
    <citation type="submission" date="2023-02" db="EMBL/GenBank/DDBJ databases">
        <title>Pseudomonas chrutzelriedensis sp. nov., a potently antifungal strain isolated from moss.</title>
        <authorList>
            <person name="Schnyder A."/>
            <person name="Kalawong R."/>
            <person name="Eberl L."/>
            <person name="Agnoli K."/>
        </authorList>
    </citation>
    <scope>NUCLEOTIDE SEQUENCE [LARGE SCALE GENOMIC DNA]</scope>
    <source>
        <strain evidence="7 8">681</strain>
    </source>
</reference>
<dbReference type="Gene3D" id="3.40.50.720">
    <property type="entry name" value="NAD(P)-binding Rossmann-like Domain"/>
    <property type="match status" value="1"/>
</dbReference>
<keyword evidence="8" id="KW-1185">Reference proteome</keyword>
<evidence type="ECO:0000313" key="8">
    <source>
        <dbReference type="Proteomes" id="UP001159100"/>
    </source>
</evidence>
<evidence type="ECO:0000259" key="6">
    <source>
        <dbReference type="SMART" id="SM00829"/>
    </source>
</evidence>
<dbReference type="PROSITE" id="PS00065">
    <property type="entry name" value="D_2_HYDROXYACID_DH_1"/>
    <property type="match status" value="1"/>
</dbReference>
<comment type="caution">
    <text evidence="7">The sequence shown here is derived from an EMBL/GenBank/DDBJ whole genome shotgun (WGS) entry which is preliminary data.</text>
</comment>
<keyword evidence="2 5" id="KW-0479">Metal-binding</keyword>
<comment type="cofactor">
    <cofactor evidence="1 5">
        <name>Zn(2+)</name>
        <dbReference type="ChEBI" id="CHEBI:29105"/>
    </cofactor>
</comment>
<evidence type="ECO:0000256" key="5">
    <source>
        <dbReference type="RuleBase" id="RU361277"/>
    </source>
</evidence>
<dbReference type="InterPro" id="IPR047109">
    <property type="entry name" value="CAD-like"/>
</dbReference>
<accession>A0ABT6QWZ1</accession>
<proteinExistence type="inferred from homology"/>
<dbReference type="SUPFAM" id="SSF50129">
    <property type="entry name" value="GroES-like"/>
    <property type="match status" value="1"/>
</dbReference>
<dbReference type="InterPro" id="IPR029752">
    <property type="entry name" value="D-isomer_DH_CS1"/>
</dbReference>
<evidence type="ECO:0000256" key="4">
    <source>
        <dbReference type="ARBA" id="ARBA00023002"/>
    </source>
</evidence>
<dbReference type="EMBL" id="JARBWL010000002">
    <property type="protein sequence ID" value="MDI2595336.1"/>
    <property type="molecule type" value="Genomic_DNA"/>
</dbReference>
<dbReference type="InterPro" id="IPR002328">
    <property type="entry name" value="ADH_Zn_CS"/>
</dbReference>
<dbReference type="PANTHER" id="PTHR42683">
    <property type="entry name" value="ALDEHYDE REDUCTASE"/>
    <property type="match status" value="1"/>
</dbReference>
<evidence type="ECO:0000256" key="1">
    <source>
        <dbReference type="ARBA" id="ARBA00001947"/>
    </source>
</evidence>
<dbReference type="Gene3D" id="3.90.180.10">
    <property type="entry name" value="Medium-chain alcohol dehydrogenases, catalytic domain"/>
    <property type="match status" value="1"/>
</dbReference>
<sequence>MVPWSFERRAPRPKDVAVKILFCGVCHSDVHYMKAWGQQYPLVPGHEIVGEVIETGAEVSRFKVGDKVMIGTIVDSCRHCEPCLSENEIYCREFPTVTFDGTDRVDGSRTRGGYCELYVADEHFVHLLPEGLDPAAAAPLLCAGVTTYAPLRHWNIGPGKTVGIVGIGGLGHLAVKFARAMGAHVVAFTTSPKKAEQALNLGAHEGVLSTDAELMAAQAYRFDFILDTVSVRYPMDPFLIALKLDATLCSLGIPDQFDFSPMLLAMGRRSIASSGAAGTLDTREMLAFCAEHNIVADVEVIAMSQINEAFERVEKGDVHYRFVVDLQKGL</sequence>
<dbReference type="InterPro" id="IPR011032">
    <property type="entry name" value="GroES-like_sf"/>
</dbReference>
<gene>
    <name evidence="7" type="ORF">POF45_28510</name>
</gene>
<keyword evidence="4" id="KW-0560">Oxidoreductase</keyword>
<dbReference type="CDD" id="cd05283">
    <property type="entry name" value="CAD1"/>
    <property type="match status" value="1"/>
</dbReference>
<evidence type="ECO:0000313" key="7">
    <source>
        <dbReference type="EMBL" id="MDI2595336.1"/>
    </source>
</evidence>
<evidence type="ECO:0000256" key="2">
    <source>
        <dbReference type="ARBA" id="ARBA00022723"/>
    </source>
</evidence>
<name>A0ABT6QWZ1_9PSED</name>